<dbReference type="InterPro" id="IPR025110">
    <property type="entry name" value="AMP-bd_C"/>
</dbReference>
<evidence type="ECO:0000259" key="3">
    <source>
        <dbReference type="Pfam" id="PF00501"/>
    </source>
</evidence>
<dbReference type="InterPro" id="IPR045851">
    <property type="entry name" value="AMP-bd_C_sf"/>
</dbReference>
<protein>
    <recommendedName>
        <fullName evidence="7">Long-chain fatty acid--CoA ligase</fullName>
    </recommendedName>
</protein>
<sequence>MNGYMLHSLADIYAELSAGHAIPDIRMAGGEPLTRVRIEYWCDLLRNKGLQHGDRLLLLTTPCAESIAVMVAAWHLGIVICPLPPQTREAPLRIIAEDCGAKAILYAATQRWQSGVAPAKPASFIYLTAPRVTGSDLALIIYSSGSTGVPKGIMLSHANVLSALRSVTGYLQLRPQDTLLSVPPLHFDYGLYQVLFGFYVGCRVILAPPACNPMQLLKLISQEQPTVLPLVPALGAGLAKLGKALKRQADCVRLITNTGGHMPEKVVRDLKSLFPAAGVMLMYGLTESKRAMFLPVSQAELKPDSVGKPMPGLEAKVFIASGDRERPVFRECKPGEIGELYVRGASVMQGYTRPESSAGAEIIAGNYRDDNWLATGDLFSYDEEGDFYFRGREKELIKQAGFCLYPRTIEAIVEKHPQVTDCAVIGIHDEEGNEQACLFVRSVTTLDKPSLVTWLSEHFDSPWLPARIEFIDNWPVNQNGKINKKELVNFL</sequence>
<gene>
    <name evidence="5" type="ORF">C9381_10160</name>
</gene>
<feature type="domain" description="AMP-dependent synthetase/ligase" evidence="3">
    <location>
        <begin position="44"/>
        <end position="351"/>
    </location>
</feature>
<dbReference type="Gene3D" id="3.30.300.30">
    <property type="match status" value="1"/>
</dbReference>
<evidence type="ECO:0000313" key="6">
    <source>
        <dbReference type="Proteomes" id="UP000241538"/>
    </source>
</evidence>
<keyword evidence="2" id="KW-0436">Ligase</keyword>
<proteinExistence type="inferred from homology"/>
<evidence type="ECO:0000259" key="4">
    <source>
        <dbReference type="Pfam" id="PF13193"/>
    </source>
</evidence>
<reference evidence="5 6" key="1">
    <citation type="journal article" date="2018" name="Int J Genomics">
        <title>Comparative Genomics Analysis of Plasmid pPV989-94 from a Clinical Isolate of Pantoea vagans PV989.</title>
        <authorList>
            <person name="Xu L."/>
            <person name="Yin M."/>
            <person name="Zhu T."/>
            <person name="Lu J."/>
            <person name="Bao Q."/>
        </authorList>
    </citation>
    <scope>NUCLEOTIDE SEQUENCE [LARGE SCALE GENOMIC DNA]</scope>
    <source>
        <strain evidence="5 6">PV989</strain>
    </source>
</reference>
<dbReference type="Proteomes" id="UP000241538">
    <property type="component" value="Chromosome"/>
</dbReference>
<name>A0AAN1NQT1_9GAMM</name>
<accession>A0AAN1NQT1</accession>
<dbReference type="PANTHER" id="PTHR43201">
    <property type="entry name" value="ACYL-COA SYNTHETASE"/>
    <property type="match status" value="1"/>
</dbReference>
<dbReference type="EMBL" id="CP028349">
    <property type="protein sequence ID" value="AVV37530.1"/>
    <property type="molecule type" value="Genomic_DNA"/>
</dbReference>
<comment type="similarity">
    <text evidence="1">Belongs to the ATP-dependent AMP-binding enzyme family.</text>
</comment>
<dbReference type="SUPFAM" id="SSF56801">
    <property type="entry name" value="Acetyl-CoA synthetase-like"/>
    <property type="match status" value="1"/>
</dbReference>
<dbReference type="GO" id="GO:0031956">
    <property type="term" value="F:medium-chain fatty acid-CoA ligase activity"/>
    <property type="evidence" value="ECO:0007669"/>
    <property type="project" value="TreeGrafter"/>
</dbReference>
<dbReference type="InterPro" id="IPR020845">
    <property type="entry name" value="AMP-binding_CS"/>
</dbReference>
<dbReference type="InterPro" id="IPR042099">
    <property type="entry name" value="ANL_N_sf"/>
</dbReference>
<dbReference type="Gene3D" id="3.40.50.12780">
    <property type="entry name" value="N-terminal domain of ligase-like"/>
    <property type="match status" value="1"/>
</dbReference>
<evidence type="ECO:0000256" key="2">
    <source>
        <dbReference type="ARBA" id="ARBA00022598"/>
    </source>
</evidence>
<dbReference type="InterPro" id="IPR000873">
    <property type="entry name" value="AMP-dep_synth/lig_dom"/>
</dbReference>
<organism evidence="5 6">
    <name type="scientific">Pantoea vagans</name>
    <dbReference type="NCBI Taxonomy" id="470934"/>
    <lineage>
        <taxon>Bacteria</taxon>
        <taxon>Pseudomonadati</taxon>
        <taxon>Pseudomonadota</taxon>
        <taxon>Gammaproteobacteria</taxon>
        <taxon>Enterobacterales</taxon>
        <taxon>Erwiniaceae</taxon>
        <taxon>Pantoea</taxon>
    </lineage>
</organism>
<dbReference type="PROSITE" id="PS00455">
    <property type="entry name" value="AMP_BINDING"/>
    <property type="match status" value="1"/>
</dbReference>
<dbReference type="PANTHER" id="PTHR43201:SF5">
    <property type="entry name" value="MEDIUM-CHAIN ACYL-COA LIGASE ACSF2, MITOCHONDRIAL"/>
    <property type="match status" value="1"/>
</dbReference>
<evidence type="ECO:0000313" key="5">
    <source>
        <dbReference type="EMBL" id="AVV37530.1"/>
    </source>
</evidence>
<dbReference type="GO" id="GO:0006631">
    <property type="term" value="P:fatty acid metabolic process"/>
    <property type="evidence" value="ECO:0007669"/>
    <property type="project" value="TreeGrafter"/>
</dbReference>
<dbReference type="AlphaFoldDB" id="A0AAN1NQT1"/>
<dbReference type="Pfam" id="PF13193">
    <property type="entry name" value="AMP-binding_C"/>
    <property type="match status" value="1"/>
</dbReference>
<feature type="domain" description="AMP-binding enzyme C-terminal" evidence="4">
    <location>
        <begin position="409"/>
        <end position="481"/>
    </location>
</feature>
<evidence type="ECO:0008006" key="7">
    <source>
        <dbReference type="Google" id="ProtNLM"/>
    </source>
</evidence>
<dbReference type="Pfam" id="PF00501">
    <property type="entry name" value="AMP-binding"/>
    <property type="match status" value="1"/>
</dbReference>
<evidence type="ECO:0000256" key="1">
    <source>
        <dbReference type="ARBA" id="ARBA00006432"/>
    </source>
</evidence>